<dbReference type="PANTHER" id="PTHR44688">
    <property type="entry name" value="DNA-BINDING TRANSCRIPTIONAL ACTIVATOR DEVR_DOSR"/>
    <property type="match status" value="1"/>
</dbReference>
<dbReference type="RefSeq" id="WP_173119512.1">
    <property type="nucleotide sequence ID" value="NZ_JABRWJ010000001.1"/>
</dbReference>
<dbReference type="InterPro" id="IPR027417">
    <property type="entry name" value="P-loop_NTPase"/>
</dbReference>
<dbReference type="Pfam" id="PF25873">
    <property type="entry name" value="WHD_MalT"/>
    <property type="match status" value="1"/>
</dbReference>
<dbReference type="PANTHER" id="PTHR44688:SF16">
    <property type="entry name" value="DNA-BINDING TRANSCRIPTIONAL ACTIVATOR DEVR_DOSR"/>
    <property type="match status" value="1"/>
</dbReference>
<protein>
    <recommendedName>
        <fullName evidence="4">HTH luxR-type domain-containing protein</fullName>
    </recommendedName>
</protein>
<dbReference type="SUPFAM" id="SSF46894">
    <property type="entry name" value="C-terminal effector domain of the bipartite response regulators"/>
    <property type="match status" value="1"/>
</dbReference>
<dbReference type="SMART" id="SM00382">
    <property type="entry name" value="AAA"/>
    <property type="match status" value="1"/>
</dbReference>
<evidence type="ECO:0000313" key="6">
    <source>
        <dbReference type="Proteomes" id="UP000737171"/>
    </source>
</evidence>
<proteinExistence type="predicted"/>
<keyword evidence="1" id="KW-0805">Transcription regulation</keyword>
<dbReference type="EMBL" id="JABRWJ010000001">
    <property type="protein sequence ID" value="NRF65453.1"/>
    <property type="molecule type" value="Genomic_DNA"/>
</dbReference>
<reference evidence="5 6" key="1">
    <citation type="submission" date="2020-05" db="EMBL/GenBank/DDBJ databases">
        <title>Aquincola sp. isolate from soil.</title>
        <authorList>
            <person name="Han J."/>
            <person name="Kim D.-U."/>
        </authorList>
    </citation>
    <scope>NUCLEOTIDE SEQUENCE [LARGE SCALE GENOMIC DNA]</scope>
    <source>
        <strain evidence="5 6">S2</strain>
    </source>
</reference>
<evidence type="ECO:0000259" key="4">
    <source>
        <dbReference type="PROSITE" id="PS50043"/>
    </source>
</evidence>
<dbReference type="InterPro" id="IPR059106">
    <property type="entry name" value="WHD_MalT"/>
</dbReference>
<accession>A0ABX2E9M0</accession>
<dbReference type="InterPro" id="IPR000792">
    <property type="entry name" value="Tscrpt_reg_LuxR_C"/>
</dbReference>
<dbReference type="InterPro" id="IPR036388">
    <property type="entry name" value="WH-like_DNA-bd_sf"/>
</dbReference>
<dbReference type="InterPro" id="IPR003593">
    <property type="entry name" value="AAA+_ATPase"/>
</dbReference>
<dbReference type="Gene3D" id="3.40.50.300">
    <property type="entry name" value="P-loop containing nucleotide triphosphate hydrolases"/>
    <property type="match status" value="1"/>
</dbReference>
<sequence>MPTGVALTKFRVPRPRRDFVRRDALLAHLRQLTLDTPVTLICAPAGSGKTTLMVQLAAADAPGELAVWVALDDSDNNPARLLATLVQSLLPLDMAWEMDPRALVANVTGSGPEARAVLAGIVNALCTVPAQRVVWLLDDLHRITDPNAVSLLDSLIERLPEHVALVLGSRTEPALPLARLRAHGELGEIDASPLRFDEPTVIALAQHRWGSAPALEVVRDTLARTGGWAVGVNLMLASSTGTGIVRPALQHETPRRALFDFLAQEVLDELPPDLRDFAVDCAVLPELNPARCQAVTLRSDSRDALDALLRRHLFLSVVEDSQPVLRFHDLFRDFLLAQLARKPAAHVRLLHERAAAAEELPERAISHWLDAGRWIAAADLIVHHGLRLASEGAYATLERWVERLPADVVAADPRLALLRTECAWSRWDWEQVLLHAAPAAVGLEQSGDLPGQLRAQLLLAATLGALGHLEERAALTERTLRLDLPASDAAQFHLQRAWSDFSLGHSGQVGKHLATMNALVAEDPARYAPQVAPTLNCHFGGLPGVTEAYLQFAALCDSVPKPAAMPWHSTPVVLGAWAALWQARRGGATQALRRAEEIQHRFGKVRYVLLDATHLQALLLAATGEFDAARQVLEALLADLASSDAEGLRRVWQRPYRSVLARTLWMAQDGPGLAAQAAWLEGPLRHREWPLTAGAVDSVRGQAALLAGALDAAQDALETAVAHHARYPAPAFYADPRVALAGVHLRRHDPALAWATVAPVLQEIARDGTPGRLLLEPAPLVDSLLALCPAKAPHAAQVAGLQQTLAGWRAAAAHTAADTTPRAEPAPLGPPGLRLTEREREVLELVAQGLSNKLLARQLSLSAHTVKRHLANILDKLDCDNRVQAAALWRRDTN</sequence>
<gene>
    <name evidence="5" type="ORF">HLB44_00500</name>
</gene>
<evidence type="ECO:0000256" key="1">
    <source>
        <dbReference type="ARBA" id="ARBA00023015"/>
    </source>
</evidence>
<name>A0ABX2E9M0_9BURK</name>
<dbReference type="CDD" id="cd06170">
    <property type="entry name" value="LuxR_C_like"/>
    <property type="match status" value="1"/>
</dbReference>
<keyword evidence="2" id="KW-0238">DNA-binding</keyword>
<dbReference type="PRINTS" id="PR00038">
    <property type="entry name" value="HTHLUXR"/>
</dbReference>
<dbReference type="Proteomes" id="UP000737171">
    <property type="component" value="Unassembled WGS sequence"/>
</dbReference>
<organism evidence="5 6">
    <name type="scientific">Pseudaquabacterium terrae</name>
    <dbReference type="NCBI Taxonomy" id="2732868"/>
    <lineage>
        <taxon>Bacteria</taxon>
        <taxon>Pseudomonadati</taxon>
        <taxon>Pseudomonadota</taxon>
        <taxon>Betaproteobacteria</taxon>
        <taxon>Burkholderiales</taxon>
        <taxon>Sphaerotilaceae</taxon>
        <taxon>Pseudaquabacterium</taxon>
    </lineage>
</organism>
<comment type="caution">
    <text evidence="5">The sequence shown here is derived from an EMBL/GenBank/DDBJ whole genome shotgun (WGS) entry which is preliminary data.</text>
</comment>
<evidence type="ECO:0000256" key="3">
    <source>
        <dbReference type="ARBA" id="ARBA00023163"/>
    </source>
</evidence>
<evidence type="ECO:0000256" key="2">
    <source>
        <dbReference type="ARBA" id="ARBA00023125"/>
    </source>
</evidence>
<feature type="domain" description="HTH luxR-type" evidence="4">
    <location>
        <begin position="828"/>
        <end position="893"/>
    </location>
</feature>
<keyword evidence="6" id="KW-1185">Reference proteome</keyword>
<dbReference type="PROSITE" id="PS50043">
    <property type="entry name" value="HTH_LUXR_2"/>
    <property type="match status" value="1"/>
</dbReference>
<dbReference type="SUPFAM" id="SSF52540">
    <property type="entry name" value="P-loop containing nucleoside triphosphate hydrolases"/>
    <property type="match status" value="1"/>
</dbReference>
<keyword evidence="3" id="KW-0804">Transcription</keyword>
<dbReference type="SMART" id="SM00421">
    <property type="entry name" value="HTH_LUXR"/>
    <property type="match status" value="1"/>
</dbReference>
<dbReference type="InterPro" id="IPR016032">
    <property type="entry name" value="Sig_transdc_resp-reg_C-effctor"/>
</dbReference>
<dbReference type="Pfam" id="PF00196">
    <property type="entry name" value="GerE"/>
    <property type="match status" value="1"/>
</dbReference>
<dbReference type="Gene3D" id="1.10.10.10">
    <property type="entry name" value="Winged helix-like DNA-binding domain superfamily/Winged helix DNA-binding domain"/>
    <property type="match status" value="1"/>
</dbReference>
<evidence type="ECO:0000313" key="5">
    <source>
        <dbReference type="EMBL" id="NRF65453.1"/>
    </source>
</evidence>